<dbReference type="SFLD" id="SFLDS00003">
    <property type="entry name" value="Haloacid_Dehalogenase"/>
    <property type="match status" value="1"/>
</dbReference>
<keyword evidence="14 17" id="KW-0472">Membrane</keyword>
<dbReference type="PRINTS" id="PR00119">
    <property type="entry name" value="CATATPASE"/>
</dbReference>
<dbReference type="SFLD" id="SFLDG00002">
    <property type="entry name" value="C1.7:_P-type_atpase_like"/>
    <property type="match status" value="1"/>
</dbReference>
<dbReference type="SUPFAM" id="SSF81660">
    <property type="entry name" value="Metal cation-transporting ATPase, ATP-binding domain N"/>
    <property type="match status" value="1"/>
</dbReference>
<dbReference type="PROSITE" id="PS00154">
    <property type="entry name" value="ATPASE_E1_E2"/>
    <property type="match status" value="1"/>
</dbReference>
<dbReference type="InterPro" id="IPR006068">
    <property type="entry name" value="ATPase_P-typ_cation-transptr_C"/>
</dbReference>
<gene>
    <name evidence="21" type="ORF">BCR33DRAFT_693330</name>
</gene>
<comment type="catalytic activity">
    <reaction evidence="15">
        <text>Ca(2+)(in) + ATP + H2O = Ca(2+)(out) + ADP + phosphate + H(+)</text>
        <dbReference type="Rhea" id="RHEA:18105"/>
        <dbReference type="ChEBI" id="CHEBI:15377"/>
        <dbReference type="ChEBI" id="CHEBI:15378"/>
        <dbReference type="ChEBI" id="CHEBI:29108"/>
        <dbReference type="ChEBI" id="CHEBI:30616"/>
        <dbReference type="ChEBI" id="CHEBI:43474"/>
        <dbReference type="ChEBI" id="CHEBI:456216"/>
        <dbReference type="EC" id="7.2.2.10"/>
    </reaction>
</comment>
<dbReference type="GO" id="GO:0046872">
    <property type="term" value="F:metal ion binding"/>
    <property type="evidence" value="ECO:0007669"/>
    <property type="project" value="UniProtKB-KW"/>
</dbReference>
<dbReference type="Gene3D" id="3.40.50.1000">
    <property type="entry name" value="HAD superfamily/HAD-like"/>
    <property type="match status" value="1"/>
</dbReference>
<dbReference type="InterPro" id="IPR004014">
    <property type="entry name" value="ATPase_P-typ_cation-transptr_N"/>
</dbReference>
<dbReference type="Pfam" id="PF13246">
    <property type="entry name" value="Cation_ATPase"/>
    <property type="match status" value="1"/>
</dbReference>
<evidence type="ECO:0000256" key="14">
    <source>
        <dbReference type="ARBA" id="ARBA00023136"/>
    </source>
</evidence>
<feature type="transmembrane region" description="Helical" evidence="17">
    <location>
        <begin position="1203"/>
        <end position="1222"/>
    </location>
</feature>
<keyword evidence="3" id="KW-0813">Transport</keyword>
<evidence type="ECO:0000313" key="22">
    <source>
        <dbReference type="Proteomes" id="UP000193642"/>
    </source>
</evidence>
<dbReference type="Gene3D" id="2.70.150.10">
    <property type="entry name" value="Calcium-transporting ATPase, cytoplasmic transduction domain A"/>
    <property type="match status" value="1"/>
</dbReference>
<comment type="subcellular location">
    <subcellularLocation>
        <location evidence="1">Endomembrane system</location>
        <topology evidence="1">Multi-pass membrane protein</topology>
    </subcellularLocation>
</comment>
<dbReference type="NCBIfam" id="TIGR01494">
    <property type="entry name" value="ATPase_P-type"/>
    <property type="match status" value="2"/>
</dbReference>
<accession>A0A1Y2D0T8</accession>
<dbReference type="InterPro" id="IPR023299">
    <property type="entry name" value="ATPase_P-typ_cyto_dom_N"/>
</dbReference>
<dbReference type="FunFam" id="1.20.1110.10:FF:000039">
    <property type="entry name" value="Calcium-transporting ATPase"/>
    <property type="match status" value="1"/>
</dbReference>
<dbReference type="SUPFAM" id="SSF81665">
    <property type="entry name" value="Calcium ATPase, transmembrane domain M"/>
    <property type="match status" value="1"/>
</dbReference>
<feature type="transmembrane region" description="Helical" evidence="17">
    <location>
        <begin position="1043"/>
        <end position="1063"/>
    </location>
</feature>
<dbReference type="STRING" id="329046.A0A1Y2D0T8"/>
<protein>
    <recommendedName>
        <fullName evidence="2">P-type Ca(2+) transporter</fullName>
        <ecNumber evidence="2">7.2.2.10</ecNumber>
    </recommendedName>
</protein>
<evidence type="ECO:0000259" key="19">
    <source>
        <dbReference type="Pfam" id="PF00689"/>
    </source>
</evidence>
<evidence type="ECO:0000256" key="9">
    <source>
        <dbReference type="ARBA" id="ARBA00022840"/>
    </source>
</evidence>
<keyword evidence="6" id="KW-0479">Metal-binding</keyword>
<evidence type="ECO:0000256" key="11">
    <source>
        <dbReference type="ARBA" id="ARBA00022967"/>
    </source>
</evidence>
<dbReference type="Proteomes" id="UP000193642">
    <property type="component" value="Unassembled WGS sequence"/>
</dbReference>
<dbReference type="OrthoDB" id="3352408at2759"/>
<dbReference type="Pfam" id="PF00122">
    <property type="entry name" value="E1-E2_ATPase"/>
    <property type="match status" value="1"/>
</dbReference>
<evidence type="ECO:0000256" key="7">
    <source>
        <dbReference type="ARBA" id="ARBA00022741"/>
    </source>
</evidence>
<feature type="transmembrane region" description="Helical" evidence="17">
    <location>
        <begin position="225"/>
        <end position="244"/>
    </location>
</feature>
<evidence type="ECO:0000256" key="17">
    <source>
        <dbReference type="SAM" id="Phobius"/>
    </source>
</evidence>
<dbReference type="InterPro" id="IPR023214">
    <property type="entry name" value="HAD_sf"/>
</dbReference>
<evidence type="ECO:0000256" key="1">
    <source>
        <dbReference type="ARBA" id="ARBA00004127"/>
    </source>
</evidence>
<evidence type="ECO:0000256" key="4">
    <source>
        <dbReference type="ARBA" id="ARBA00022568"/>
    </source>
</evidence>
<keyword evidence="13" id="KW-0406">Ion transport</keyword>
<dbReference type="GO" id="GO:0005388">
    <property type="term" value="F:P-type calcium transporter activity"/>
    <property type="evidence" value="ECO:0007669"/>
    <property type="project" value="UniProtKB-EC"/>
</dbReference>
<feature type="domain" description="Cation-transporting P-type ATPase C-terminal" evidence="19">
    <location>
        <begin position="1039"/>
        <end position="1222"/>
    </location>
</feature>
<dbReference type="AlphaFoldDB" id="A0A1Y2D0T8"/>
<keyword evidence="4" id="KW-0109">Calcium transport</keyword>
<feature type="transmembrane region" description="Helical" evidence="17">
    <location>
        <begin position="415"/>
        <end position="433"/>
    </location>
</feature>
<feature type="domain" description="Cation-transporting P-type ATPase N-terminal" evidence="20">
    <location>
        <begin position="191"/>
        <end position="233"/>
    </location>
</feature>
<keyword evidence="5 17" id="KW-0812">Transmembrane</keyword>
<evidence type="ECO:0000256" key="12">
    <source>
        <dbReference type="ARBA" id="ARBA00022989"/>
    </source>
</evidence>
<evidence type="ECO:0000256" key="3">
    <source>
        <dbReference type="ARBA" id="ARBA00022448"/>
    </source>
</evidence>
<dbReference type="FunFam" id="3.40.50.1000:FF:000193">
    <property type="entry name" value="Plasma membrane calcium-transporting ATPase 2"/>
    <property type="match status" value="1"/>
</dbReference>
<evidence type="ECO:0000259" key="20">
    <source>
        <dbReference type="Pfam" id="PF00690"/>
    </source>
</evidence>
<evidence type="ECO:0000256" key="13">
    <source>
        <dbReference type="ARBA" id="ARBA00023065"/>
    </source>
</evidence>
<keyword evidence="22" id="KW-1185">Reference proteome</keyword>
<feature type="transmembrane region" description="Helical" evidence="17">
    <location>
        <begin position="1171"/>
        <end position="1191"/>
    </location>
</feature>
<proteinExistence type="predicted"/>
<dbReference type="InterPro" id="IPR001757">
    <property type="entry name" value="P_typ_ATPase"/>
</dbReference>
<dbReference type="GO" id="GO:0005524">
    <property type="term" value="F:ATP binding"/>
    <property type="evidence" value="ECO:0007669"/>
    <property type="project" value="UniProtKB-KW"/>
</dbReference>
<feature type="region of interest" description="Disordered" evidence="16">
    <location>
        <begin position="652"/>
        <end position="688"/>
    </location>
</feature>
<feature type="domain" description="P-type ATPase A" evidence="18">
    <location>
        <begin position="293"/>
        <end position="390"/>
    </location>
</feature>
<dbReference type="PANTHER" id="PTHR24093">
    <property type="entry name" value="CATION TRANSPORTING ATPASE"/>
    <property type="match status" value="1"/>
</dbReference>
<evidence type="ECO:0000256" key="2">
    <source>
        <dbReference type="ARBA" id="ARBA00012790"/>
    </source>
</evidence>
<evidence type="ECO:0000256" key="6">
    <source>
        <dbReference type="ARBA" id="ARBA00022723"/>
    </source>
</evidence>
<keyword evidence="10" id="KW-0460">Magnesium</keyword>
<dbReference type="PANTHER" id="PTHR24093:SF369">
    <property type="entry name" value="CALCIUM-TRANSPORTING ATPASE"/>
    <property type="match status" value="1"/>
</dbReference>
<feature type="transmembrane region" description="Helical" evidence="17">
    <location>
        <begin position="250"/>
        <end position="272"/>
    </location>
</feature>
<keyword evidence="11" id="KW-1278">Translocase</keyword>
<evidence type="ECO:0000256" key="15">
    <source>
        <dbReference type="ARBA" id="ARBA00048694"/>
    </source>
</evidence>
<dbReference type="GO" id="GO:0006874">
    <property type="term" value="P:intracellular calcium ion homeostasis"/>
    <property type="evidence" value="ECO:0007669"/>
    <property type="project" value="TreeGrafter"/>
</dbReference>
<sequence length="1234" mass="133638">MHSNVSDVSDYSGVSTVLSTTVLVHPSDSDPNATDANAAFGLTPEQIHEMLDPKSPELLRQYGGVFNVVRRLRSSVTTGITEGRDAAPISWTGTSYDQIEGQSNEKRLIDGNVSPMLIPAPLLNVPEINITQEPDHFNADEETGNSVSRNVSIKTTETEPDHFISKDPLPNPLDSYPTSKVHHSSDDSKEAFYARKQLFGTNVLPEAPKHSLWDFAREALKDKTLIILMIAAGTDVAIGIYKTVTPPGDPLGFVDGLAIIVAVVVIVLIQAVNDYRKQAQFHQLSDFSKDLSRVQVLREGANIQIKTTELLVGDICHIQAGDLIPADGLVIQGFNLSADESSMTGESVALNKDTVNDPFLFSGTKLTNGVGRMVVVATGRQSMNGRLLAALDAEEPEDTPLQVKLGGLADLIAKWGGYIAIGMFVTLVIVYVINHHNGQSSTITIVNDVINLVIIAITLVVVAVPEGLPLAVTISLAYATLQMLKDQNLVRHLKACETMGNATTICSDKTGTLTQNKMQVVVGVVACHTFGSENLSTNSKHEANLMKVFTDVKSTSVLRSNTTLSVDSQPVSRVNTYASQLGLLATADDSDAISRSNTINSETGTIFRKNVLGDIPDVVVDFIARSINLNSTAEEVITDAEEAAKLAKAAAATKALQEQSPRRRGRSPFRKATGAANNSTDAEADKPAAEFVGSKTEIALLEFTRGKLGKEYVDDRKNTDVVEVIPFSSDRKRMSTIVKIQRQDRNGKLEGALFGDREVIKKWLFCKGAAEIVVKLCDRYVNSEGRVVPITDEVRKEYESAIDTMAACALRTICMAFKPVVGSQSGENTDDENLILAGIVGIRDPIRPEVPGAVADCKRAGVVVRMVTGDNTTTARSIAINAGILPESDEGFDPEAVMDGPTFRKLTPEMMDRILPKLRVLARSSPLDKQILVQNLKRLGETVAVTGDGTNDAPALKSADVGFSMGIAGTEMAKEASDIILLDDNFASLSKAIIWGRSVYDSVRKFLQFQLTVNIVAVVLTVLSSFMTAVSSETKTPLSALTAVQLLWVNLIMDTFAALALATDPPTPELLNRPPARKSDPLINYDMWKMISVQSVYQIVVCAALYCTQVVWTSDGMDVIVGTNSDEYTESYERMGTLVFNTFVFCQLFNELNCRVIGRELNIFKNIQKNPMFIAIVGGSVIVQVIIVEFGSRAFKTVSLNGADWALCLGLAAFSIPLGVLVRVSPDLFKKKAE</sequence>
<feature type="transmembrane region" description="Helical" evidence="17">
    <location>
        <begin position="453"/>
        <end position="481"/>
    </location>
</feature>
<dbReference type="Pfam" id="PF00689">
    <property type="entry name" value="Cation_ATPase_C"/>
    <property type="match status" value="1"/>
</dbReference>
<evidence type="ECO:0000313" key="21">
    <source>
        <dbReference type="EMBL" id="ORY52899.1"/>
    </source>
</evidence>
<evidence type="ECO:0000256" key="10">
    <source>
        <dbReference type="ARBA" id="ARBA00022842"/>
    </source>
</evidence>
<evidence type="ECO:0000259" key="18">
    <source>
        <dbReference type="Pfam" id="PF00122"/>
    </source>
</evidence>
<dbReference type="Pfam" id="PF00690">
    <property type="entry name" value="Cation_ATPase_N"/>
    <property type="match status" value="1"/>
</dbReference>
<dbReference type="PRINTS" id="PR00120">
    <property type="entry name" value="HATPASE"/>
</dbReference>
<dbReference type="InterPro" id="IPR018303">
    <property type="entry name" value="ATPase_P-typ_P_site"/>
</dbReference>
<dbReference type="GO" id="GO:0005886">
    <property type="term" value="C:plasma membrane"/>
    <property type="evidence" value="ECO:0007669"/>
    <property type="project" value="TreeGrafter"/>
</dbReference>
<organism evidence="21 22">
    <name type="scientific">Rhizoclosmatium globosum</name>
    <dbReference type="NCBI Taxonomy" id="329046"/>
    <lineage>
        <taxon>Eukaryota</taxon>
        <taxon>Fungi</taxon>
        <taxon>Fungi incertae sedis</taxon>
        <taxon>Chytridiomycota</taxon>
        <taxon>Chytridiomycota incertae sedis</taxon>
        <taxon>Chytridiomycetes</taxon>
        <taxon>Chytridiales</taxon>
        <taxon>Chytriomycetaceae</taxon>
        <taxon>Rhizoclosmatium</taxon>
    </lineage>
</organism>
<keyword evidence="7" id="KW-0547">Nucleotide-binding</keyword>
<dbReference type="InterPro" id="IPR044492">
    <property type="entry name" value="P_typ_ATPase_HD_dom"/>
</dbReference>
<dbReference type="EMBL" id="MCGO01000002">
    <property type="protein sequence ID" value="ORY52899.1"/>
    <property type="molecule type" value="Genomic_DNA"/>
</dbReference>
<dbReference type="GO" id="GO:0012505">
    <property type="term" value="C:endomembrane system"/>
    <property type="evidence" value="ECO:0007669"/>
    <property type="project" value="UniProtKB-SubCell"/>
</dbReference>
<dbReference type="EC" id="7.2.2.10" evidence="2"/>
<feature type="transmembrane region" description="Helical" evidence="17">
    <location>
        <begin position="1011"/>
        <end position="1031"/>
    </location>
</feature>
<evidence type="ECO:0000256" key="5">
    <source>
        <dbReference type="ARBA" id="ARBA00022692"/>
    </source>
</evidence>
<keyword evidence="9" id="KW-0067">ATP-binding</keyword>
<dbReference type="InterPro" id="IPR008250">
    <property type="entry name" value="ATPase_P-typ_transduc_dom_A_sf"/>
</dbReference>
<reference evidence="21 22" key="1">
    <citation type="submission" date="2016-07" db="EMBL/GenBank/DDBJ databases">
        <title>Pervasive Adenine N6-methylation of Active Genes in Fungi.</title>
        <authorList>
            <consortium name="DOE Joint Genome Institute"/>
            <person name="Mondo S.J."/>
            <person name="Dannebaum R.O."/>
            <person name="Kuo R.C."/>
            <person name="Labutti K."/>
            <person name="Haridas S."/>
            <person name="Kuo A."/>
            <person name="Salamov A."/>
            <person name="Ahrendt S.R."/>
            <person name="Lipzen A."/>
            <person name="Sullivan W."/>
            <person name="Andreopoulos W.B."/>
            <person name="Clum A."/>
            <person name="Lindquist E."/>
            <person name="Daum C."/>
            <person name="Ramamoorthy G.K."/>
            <person name="Gryganskyi A."/>
            <person name="Culley D."/>
            <person name="Magnuson J.K."/>
            <person name="James T.Y."/>
            <person name="O'Malley M.A."/>
            <person name="Stajich J.E."/>
            <person name="Spatafora J.W."/>
            <person name="Visel A."/>
            <person name="Grigoriev I.V."/>
        </authorList>
    </citation>
    <scope>NUCLEOTIDE SEQUENCE [LARGE SCALE GENOMIC DNA]</scope>
    <source>
        <strain evidence="21 22">JEL800</strain>
    </source>
</reference>
<keyword evidence="12 17" id="KW-1133">Transmembrane helix</keyword>
<dbReference type="SUPFAM" id="SSF81653">
    <property type="entry name" value="Calcium ATPase, transduction domain A"/>
    <property type="match status" value="1"/>
</dbReference>
<dbReference type="GO" id="GO:0016887">
    <property type="term" value="F:ATP hydrolysis activity"/>
    <property type="evidence" value="ECO:0007669"/>
    <property type="project" value="InterPro"/>
</dbReference>
<evidence type="ECO:0000256" key="16">
    <source>
        <dbReference type="SAM" id="MobiDB-lite"/>
    </source>
</evidence>
<dbReference type="SFLD" id="SFLDF00027">
    <property type="entry name" value="p-type_atpase"/>
    <property type="match status" value="1"/>
</dbReference>
<dbReference type="InterPro" id="IPR059000">
    <property type="entry name" value="ATPase_P-type_domA"/>
</dbReference>
<dbReference type="Gene3D" id="3.40.1110.10">
    <property type="entry name" value="Calcium-transporting ATPase, cytoplasmic domain N"/>
    <property type="match status" value="2"/>
</dbReference>
<keyword evidence="8" id="KW-0106">Calcium</keyword>
<comment type="caution">
    <text evidence="21">The sequence shown here is derived from an EMBL/GenBank/DDBJ whole genome shotgun (WGS) entry which is preliminary data.</text>
</comment>
<name>A0A1Y2D0T8_9FUNG</name>
<dbReference type="InterPro" id="IPR023298">
    <property type="entry name" value="ATPase_P-typ_TM_dom_sf"/>
</dbReference>
<dbReference type="Gene3D" id="1.20.1110.10">
    <property type="entry name" value="Calcium-transporting ATPase, transmembrane domain"/>
    <property type="match status" value="2"/>
</dbReference>
<dbReference type="InterPro" id="IPR036412">
    <property type="entry name" value="HAD-like_sf"/>
</dbReference>
<dbReference type="SUPFAM" id="SSF56784">
    <property type="entry name" value="HAD-like"/>
    <property type="match status" value="1"/>
</dbReference>
<evidence type="ECO:0000256" key="8">
    <source>
        <dbReference type="ARBA" id="ARBA00022837"/>
    </source>
</evidence>